<dbReference type="EMBL" id="FWXH01000040">
    <property type="protein sequence ID" value="SMC29284.1"/>
    <property type="molecule type" value="Genomic_DNA"/>
</dbReference>
<dbReference type="PROSITE" id="PS51831">
    <property type="entry name" value="HD"/>
    <property type="match status" value="1"/>
</dbReference>
<dbReference type="InterPro" id="IPR006674">
    <property type="entry name" value="HD_domain"/>
</dbReference>
<evidence type="ECO:0000313" key="4">
    <source>
        <dbReference type="Proteomes" id="UP000192468"/>
    </source>
</evidence>
<sequence length="192" mass="22169">MYIMKKTTEINMVRAFLNFIEIKDKYTKGHCQRVAKYSMLIGEKMKLGENDLRQLKYAALLHDIGKIGIPKDILKKKERLHEREYEIIKKHSEIGYEIICKIDFLRTSSEILLQHHERIDGRGYPSCLNGNSISILAKIISVADSYDAMTSKRIYKDNVLSKKAATEELRINSGTQFDPKIVDVFSNIIKSN</sequence>
<accession>A0A1W1XZH9</accession>
<dbReference type="AlphaFoldDB" id="A0A1W1XZH9"/>
<dbReference type="STRING" id="1121291.SAMN02745134_03835"/>
<dbReference type="OrthoDB" id="9804747at2"/>
<keyword evidence="4" id="KW-1185">Reference proteome</keyword>
<reference evidence="3 4" key="1">
    <citation type="submission" date="2017-04" db="EMBL/GenBank/DDBJ databases">
        <authorList>
            <person name="Afonso C.L."/>
            <person name="Miller P.J."/>
            <person name="Scott M.A."/>
            <person name="Spackman E."/>
            <person name="Goraichik I."/>
            <person name="Dimitrov K.M."/>
            <person name="Suarez D.L."/>
            <person name="Swayne D.E."/>
        </authorList>
    </citation>
    <scope>NUCLEOTIDE SEQUENCE [LARGE SCALE GENOMIC DNA]</scope>
    <source>
        <strain evidence="3 4">DSM 12555</strain>
    </source>
</reference>
<dbReference type="Gene3D" id="1.10.3210.10">
    <property type="entry name" value="Hypothetical protein af1432"/>
    <property type="match status" value="1"/>
</dbReference>
<dbReference type="InterPro" id="IPR003607">
    <property type="entry name" value="HD/PDEase_dom"/>
</dbReference>
<evidence type="ECO:0000313" key="3">
    <source>
        <dbReference type="EMBL" id="SMC29284.1"/>
    </source>
</evidence>
<evidence type="ECO:0000259" key="1">
    <source>
        <dbReference type="PROSITE" id="PS51831"/>
    </source>
</evidence>
<dbReference type="SMART" id="SM00471">
    <property type="entry name" value="HDc"/>
    <property type="match status" value="1"/>
</dbReference>
<dbReference type="Pfam" id="PF13487">
    <property type="entry name" value="HD_5"/>
    <property type="match status" value="1"/>
</dbReference>
<dbReference type="PANTHER" id="PTHR43155">
    <property type="entry name" value="CYCLIC DI-GMP PHOSPHODIESTERASE PA4108-RELATED"/>
    <property type="match status" value="1"/>
</dbReference>
<dbReference type="PROSITE" id="PS51832">
    <property type="entry name" value="HD_GYP"/>
    <property type="match status" value="1"/>
</dbReference>
<proteinExistence type="predicted"/>
<protein>
    <submittedName>
        <fullName evidence="3">HDIG domain-containing protein</fullName>
    </submittedName>
</protein>
<feature type="domain" description="HD-GYP" evidence="2">
    <location>
        <begin position="5"/>
        <end position="192"/>
    </location>
</feature>
<dbReference type="Proteomes" id="UP000192468">
    <property type="component" value="Unassembled WGS sequence"/>
</dbReference>
<dbReference type="CDD" id="cd00077">
    <property type="entry name" value="HDc"/>
    <property type="match status" value="1"/>
</dbReference>
<evidence type="ECO:0000259" key="2">
    <source>
        <dbReference type="PROSITE" id="PS51832"/>
    </source>
</evidence>
<dbReference type="SUPFAM" id="SSF109604">
    <property type="entry name" value="HD-domain/PDEase-like"/>
    <property type="match status" value="1"/>
</dbReference>
<dbReference type="NCBIfam" id="TIGR00277">
    <property type="entry name" value="HDIG"/>
    <property type="match status" value="1"/>
</dbReference>
<dbReference type="InterPro" id="IPR006675">
    <property type="entry name" value="HDIG_dom"/>
</dbReference>
<gene>
    <name evidence="3" type="ORF">SAMN02745134_03835</name>
</gene>
<dbReference type="PANTHER" id="PTHR43155:SF2">
    <property type="entry name" value="CYCLIC DI-GMP PHOSPHODIESTERASE PA4108"/>
    <property type="match status" value="1"/>
</dbReference>
<dbReference type="InterPro" id="IPR037522">
    <property type="entry name" value="HD_GYP_dom"/>
</dbReference>
<organism evidence="3 4">
    <name type="scientific">Clostridium acidisoli DSM 12555</name>
    <dbReference type="NCBI Taxonomy" id="1121291"/>
    <lineage>
        <taxon>Bacteria</taxon>
        <taxon>Bacillati</taxon>
        <taxon>Bacillota</taxon>
        <taxon>Clostridia</taxon>
        <taxon>Eubacteriales</taxon>
        <taxon>Clostridiaceae</taxon>
        <taxon>Clostridium</taxon>
    </lineage>
</organism>
<name>A0A1W1XZH9_9CLOT</name>
<feature type="domain" description="HD" evidence="1">
    <location>
        <begin position="27"/>
        <end position="149"/>
    </location>
</feature>